<evidence type="ECO:0000313" key="3">
    <source>
        <dbReference type="Proteomes" id="UP000827372"/>
    </source>
</evidence>
<name>A0AAE7V2D8_9CAUD</name>
<proteinExistence type="predicted"/>
<keyword evidence="1" id="KW-0175">Coiled coil</keyword>
<gene>
    <name evidence="2" type="primary">gp_16389</name>
</gene>
<sequence>MTPQYQFNLGQGDPLLTSRVTSPEQFYDNISQEIERLNALKQQFTQQPIKPQPQVDVWSEIDKEVAALTNDQKQILAQDETYVSIEQELQFIIQQELINSVKGKVANTPRGKELLDKQLKNIKEKKNKIIEEANKEAELFKKFQIATQANPNLTYAEFIKTINGK</sequence>
<dbReference type="Proteomes" id="UP000827372">
    <property type="component" value="Segment"/>
</dbReference>
<dbReference type="RefSeq" id="YP_010359191.1">
    <property type="nucleotide sequence ID" value="NC_062770.1"/>
</dbReference>
<organism evidence="2 3">
    <name type="scientific">uncultured phage cr91_1</name>
    <dbReference type="NCBI Taxonomy" id="2986403"/>
    <lineage>
        <taxon>Viruses</taxon>
        <taxon>Duplodnaviria</taxon>
        <taxon>Heunggongvirae</taxon>
        <taxon>Uroviricota</taxon>
        <taxon>Caudoviricetes</taxon>
        <taxon>Crassvirales</taxon>
        <taxon>Intestiviridae</taxon>
        <taxon>Crudevirinae</taxon>
        <taxon>Drivevirus</taxon>
        <taxon>Drivevirus gastrointestinalis</taxon>
    </lineage>
</organism>
<reference evidence="2 3" key="1">
    <citation type="submission" date="2021-04" db="EMBL/GenBank/DDBJ databases">
        <authorList>
            <person name="Shkoporov A.N."/>
            <person name="Stockdale S.R."/>
            <person name="Guerin E."/>
            <person name="Ross R.P."/>
            <person name="Hill C."/>
        </authorList>
    </citation>
    <scope>NUCLEOTIDE SEQUENCE [LARGE SCALE GENOMIC DNA]</scope>
    <source>
        <strain evidence="3">cr91_1</strain>
    </source>
</reference>
<feature type="coiled-coil region" evidence="1">
    <location>
        <begin position="112"/>
        <end position="139"/>
    </location>
</feature>
<dbReference type="KEGG" id="vg:75691532"/>
<keyword evidence="3" id="KW-1185">Reference proteome</keyword>
<protein>
    <submittedName>
        <fullName evidence="2">Nuclear pore complex-like protein</fullName>
    </submittedName>
</protein>
<dbReference type="EMBL" id="MZ130480">
    <property type="protein sequence ID" value="QWM89619.1"/>
    <property type="molecule type" value="Genomic_DNA"/>
</dbReference>
<evidence type="ECO:0000313" key="2">
    <source>
        <dbReference type="EMBL" id="QWM89619.1"/>
    </source>
</evidence>
<evidence type="ECO:0000256" key="1">
    <source>
        <dbReference type="SAM" id="Coils"/>
    </source>
</evidence>
<accession>A0AAE7V2D8</accession>
<dbReference type="GeneID" id="75691532"/>